<evidence type="ECO:0000313" key="3">
    <source>
        <dbReference type="Proteomes" id="UP000867740"/>
    </source>
</evidence>
<evidence type="ECO:0000313" key="2">
    <source>
        <dbReference type="EMBL" id="HAT3582121.1"/>
    </source>
</evidence>
<sequence length="156" mass="17773">MNDVEKIDNNDVYLTLDNQPSDEFILKQNIDALIQSKNATIQRIAHELISIPAALVRLKWQNRREIYAFQVKEEIYGATINAIVQERPDLLEKVMARLEANYQHILARETATLRISRKLADAEYRTAVVTTVAPEEKTTPEDAVTPLTSEPTQAQK</sequence>
<accession>A0A9P3T8M5</accession>
<reference evidence="2" key="2">
    <citation type="submission" date="2020-10" db="EMBL/GenBank/DDBJ databases">
        <authorList>
            <consortium name="NCBI Pathogen Detection Project"/>
        </authorList>
    </citation>
    <scope>NUCLEOTIDE SEQUENCE</scope>
    <source>
        <strain evidence="2">CAVp300</strain>
    </source>
</reference>
<proteinExistence type="predicted"/>
<dbReference type="Proteomes" id="UP000867740">
    <property type="component" value="Unassembled WGS sequence"/>
</dbReference>
<gene>
    <name evidence="2" type="ORF">I8531_002428</name>
</gene>
<feature type="compositionally biased region" description="Polar residues" evidence="1">
    <location>
        <begin position="146"/>
        <end position="156"/>
    </location>
</feature>
<dbReference type="RefSeq" id="WP_047373111.1">
    <property type="nucleotide sequence ID" value="NZ_CABMNU010000005.1"/>
</dbReference>
<dbReference type="EMBL" id="DACSUM010000017">
    <property type="protein sequence ID" value="HAT3582121.1"/>
    <property type="molecule type" value="Genomic_DNA"/>
</dbReference>
<organism evidence="2 3">
    <name type="scientific">Kluyvera intermedia</name>
    <name type="common">Enterobacter intermedius</name>
    <dbReference type="NCBI Taxonomy" id="61648"/>
    <lineage>
        <taxon>Bacteria</taxon>
        <taxon>Pseudomonadati</taxon>
        <taxon>Pseudomonadota</taxon>
        <taxon>Gammaproteobacteria</taxon>
        <taxon>Enterobacterales</taxon>
        <taxon>Enterobacteriaceae</taxon>
        <taxon>Kluyvera</taxon>
    </lineage>
</organism>
<comment type="caution">
    <text evidence="2">The sequence shown here is derived from an EMBL/GenBank/DDBJ whole genome shotgun (WGS) entry which is preliminary data.</text>
</comment>
<dbReference type="AlphaFoldDB" id="A0A9P3T8M5"/>
<evidence type="ECO:0000256" key="1">
    <source>
        <dbReference type="SAM" id="MobiDB-lite"/>
    </source>
</evidence>
<protein>
    <submittedName>
        <fullName evidence="2">Cytoplasmic protein</fullName>
    </submittedName>
</protein>
<name>A0A9P3T8M5_KLUIN</name>
<reference evidence="2" key="1">
    <citation type="journal article" date="2018" name="Genome Biol.">
        <title>SKESA: strategic k-mer extension for scrupulous assemblies.</title>
        <authorList>
            <person name="Souvorov A."/>
            <person name="Agarwala R."/>
            <person name="Lipman D.J."/>
        </authorList>
    </citation>
    <scope>NUCLEOTIDE SEQUENCE</scope>
    <source>
        <strain evidence="2">CAVp300</strain>
    </source>
</reference>
<feature type="region of interest" description="Disordered" evidence="1">
    <location>
        <begin position="132"/>
        <end position="156"/>
    </location>
</feature>